<evidence type="ECO:0000256" key="6">
    <source>
        <dbReference type="ARBA" id="ARBA00023136"/>
    </source>
</evidence>
<dbReference type="STRING" id="1423734.FC83_GL000954"/>
<dbReference type="AlphaFoldDB" id="X0PVV4"/>
<feature type="transmembrane region" description="Helical" evidence="7">
    <location>
        <begin position="309"/>
        <end position="336"/>
    </location>
</feature>
<evidence type="ECO:0000256" key="4">
    <source>
        <dbReference type="ARBA" id="ARBA00022692"/>
    </source>
</evidence>
<comment type="caution">
    <text evidence="8">The sequence shown here is derived from an EMBL/GenBank/DDBJ whole genome shotgun (WGS) entry which is preliminary data.</text>
</comment>
<evidence type="ECO:0000313" key="8">
    <source>
        <dbReference type="EMBL" id="KRM35556.1"/>
    </source>
</evidence>
<dbReference type="PANTHER" id="PTHR43867">
    <property type="entry name" value="CELLULOSE SYNTHASE CATALYTIC SUBUNIT A [UDP-FORMING]"/>
    <property type="match status" value="1"/>
</dbReference>
<keyword evidence="5 7" id="KW-1133">Transmembrane helix</keyword>
<feature type="transmembrane region" description="Helical" evidence="7">
    <location>
        <begin position="342"/>
        <end position="364"/>
    </location>
</feature>
<dbReference type="RefSeq" id="WP_035455593.1">
    <property type="nucleotide sequence ID" value="NZ_AZGA01000014.1"/>
</dbReference>
<keyword evidence="9" id="KW-1185">Reference proteome</keyword>
<sequence length="415" mass="46694">MLILFKIVIAISWIAVVFCLLLPVILLRLRVPPQKRSTQDLKAYQLYLLVPMHIEATIAQDALAHFLQRNIDTDFQYNIHWVVIEDGSTDLTEDQLRPFDKRYPNLAVIYRKFQAATGKGMALNAGLDYLRHKVPSTQWSKTIVGVLDADGQIASTALLKVLKTFAADAKLDMLQTAVAMTNTKRWLALVQDFEFQVFNTLLQNLRGHLKNVAGSGNGQFFRLSSLPTKFAWGQTLLEDFEISTKLLLQAKKTAYAYDLKVYQEATVSWQAYLRQRTRWVIGGLQCLHQFRKGLGQNQALRFGAKVEMFAFMLAAYTTIGLALTNIVALGLQVYLLVSYGRLSLILVAVLCLGLIMNSMLAYIYRVMAQASVAQAILIVVTLPFYAVLTLPIAISGLLGYVQHHHNWDKTDHGIL</sequence>
<evidence type="ECO:0000313" key="9">
    <source>
        <dbReference type="Proteomes" id="UP000051236"/>
    </source>
</evidence>
<dbReference type="GO" id="GO:0016758">
    <property type="term" value="F:hexosyltransferase activity"/>
    <property type="evidence" value="ECO:0007669"/>
    <property type="project" value="TreeGrafter"/>
</dbReference>
<dbReference type="GO" id="GO:0005886">
    <property type="term" value="C:plasma membrane"/>
    <property type="evidence" value="ECO:0007669"/>
    <property type="project" value="TreeGrafter"/>
</dbReference>
<comment type="subcellular location">
    <subcellularLocation>
        <location evidence="1">Membrane</location>
        <topology evidence="1">Multi-pass membrane protein</topology>
    </subcellularLocation>
</comment>
<dbReference type="SUPFAM" id="SSF53448">
    <property type="entry name" value="Nucleotide-diphospho-sugar transferases"/>
    <property type="match status" value="1"/>
</dbReference>
<keyword evidence="2" id="KW-0328">Glycosyltransferase</keyword>
<keyword evidence="3 8" id="KW-0808">Transferase</keyword>
<keyword evidence="6 7" id="KW-0472">Membrane</keyword>
<evidence type="ECO:0000256" key="1">
    <source>
        <dbReference type="ARBA" id="ARBA00004141"/>
    </source>
</evidence>
<feature type="transmembrane region" description="Helical" evidence="7">
    <location>
        <begin position="6"/>
        <end position="27"/>
    </location>
</feature>
<name>X0PVV4_9LACO</name>
<gene>
    <name evidence="8" type="ORF">FC83_GL000954</name>
</gene>
<dbReference type="InterPro" id="IPR050321">
    <property type="entry name" value="Glycosyltr_2/OpgH_subfam"/>
</dbReference>
<dbReference type="OrthoDB" id="9766299at2"/>
<organism evidence="8 9">
    <name type="scientific">Agrilactobacillus composti DSM 18527 = JCM 14202</name>
    <dbReference type="NCBI Taxonomy" id="1423734"/>
    <lineage>
        <taxon>Bacteria</taxon>
        <taxon>Bacillati</taxon>
        <taxon>Bacillota</taxon>
        <taxon>Bacilli</taxon>
        <taxon>Lactobacillales</taxon>
        <taxon>Lactobacillaceae</taxon>
        <taxon>Agrilactobacillus</taxon>
    </lineage>
</organism>
<dbReference type="eggNOG" id="COG1215">
    <property type="taxonomic scope" value="Bacteria"/>
</dbReference>
<evidence type="ECO:0000256" key="5">
    <source>
        <dbReference type="ARBA" id="ARBA00022989"/>
    </source>
</evidence>
<accession>X0PVV4</accession>
<dbReference type="PANTHER" id="PTHR43867:SF2">
    <property type="entry name" value="CELLULOSE SYNTHASE CATALYTIC SUBUNIT A [UDP-FORMING]"/>
    <property type="match status" value="1"/>
</dbReference>
<evidence type="ECO:0000256" key="2">
    <source>
        <dbReference type="ARBA" id="ARBA00022676"/>
    </source>
</evidence>
<keyword evidence="4 7" id="KW-0812">Transmembrane</keyword>
<reference evidence="8 9" key="1">
    <citation type="journal article" date="2015" name="Genome Announc.">
        <title>Expanding the biotechnology potential of lactobacilli through comparative genomics of 213 strains and associated genera.</title>
        <authorList>
            <person name="Sun Z."/>
            <person name="Harris H.M."/>
            <person name="McCann A."/>
            <person name="Guo C."/>
            <person name="Argimon S."/>
            <person name="Zhang W."/>
            <person name="Yang X."/>
            <person name="Jeffery I.B."/>
            <person name="Cooney J.C."/>
            <person name="Kagawa T.F."/>
            <person name="Liu W."/>
            <person name="Song Y."/>
            <person name="Salvetti E."/>
            <person name="Wrobel A."/>
            <person name="Rasinkangas P."/>
            <person name="Parkhill J."/>
            <person name="Rea M.C."/>
            <person name="O'Sullivan O."/>
            <person name="Ritari J."/>
            <person name="Douillard F.P."/>
            <person name="Paul Ross R."/>
            <person name="Yang R."/>
            <person name="Briner A.E."/>
            <person name="Felis G.E."/>
            <person name="de Vos W.M."/>
            <person name="Barrangou R."/>
            <person name="Klaenhammer T.R."/>
            <person name="Caufield P.W."/>
            <person name="Cui Y."/>
            <person name="Zhang H."/>
            <person name="O'Toole P.W."/>
        </authorList>
    </citation>
    <scope>NUCLEOTIDE SEQUENCE [LARGE SCALE GENOMIC DNA]</scope>
    <source>
        <strain evidence="8 9">DSM 18527</strain>
    </source>
</reference>
<dbReference type="Proteomes" id="UP000051236">
    <property type="component" value="Unassembled WGS sequence"/>
</dbReference>
<dbReference type="EMBL" id="AZGA01000014">
    <property type="protein sequence ID" value="KRM35556.1"/>
    <property type="molecule type" value="Genomic_DNA"/>
</dbReference>
<evidence type="ECO:0000256" key="3">
    <source>
        <dbReference type="ARBA" id="ARBA00022679"/>
    </source>
</evidence>
<dbReference type="Pfam" id="PF13641">
    <property type="entry name" value="Glyco_tranf_2_3"/>
    <property type="match status" value="1"/>
</dbReference>
<dbReference type="Gene3D" id="3.90.550.10">
    <property type="entry name" value="Spore Coat Polysaccharide Biosynthesis Protein SpsA, Chain A"/>
    <property type="match status" value="1"/>
</dbReference>
<proteinExistence type="predicted"/>
<dbReference type="PATRIC" id="fig|1423734.3.peg.968"/>
<feature type="transmembrane region" description="Helical" evidence="7">
    <location>
        <begin position="376"/>
        <end position="401"/>
    </location>
</feature>
<evidence type="ECO:0000256" key="7">
    <source>
        <dbReference type="SAM" id="Phobius"/>
    </source>
</evidence>
<dbReference type="InterPro" id="IPR029044">
    <property type="entry name" value="Nucleotide-diphossugar_trans"/>
</dbReference>
<protein>
    <submittedName>
        <fullName evidence="8">Glycosyltransferase</fullName>
    </submittedName>
</protein>